<evidence type="ECO:0000259" key="2">
    <source>
        <dbReference type="Pfam" id="PF17116"/>
    </source>
</evidence>
<sequence length="432" mass="50329">MFRACFLLILFSLSVIFNTFGQAQFADVRLEDYIYSETIKTVLLYPATGSPDDPRRLIGPPVIQLGGDRPLALEFDDLTADYRGFRAKLIHCNADWNKSVLNDIEYTYEYNDYPITEFRQSFSTKVPYYHYRLEVPRVKVSGNYVLVVYSERQRKPVFTRRFMVYENQVRIAAQARFSQGIREQRTDQQIDFSLDYKGYQIISPQNDLKVFIRKNFRWDNAKSGFKPTNVRPFDQVLEYQFFDLENTFPGGNEFRYFDSRTLAARGYGIYELERLSEFTRLILAPDESRARGAYIQMDDLNGQYIVDQRESGQGSNEADYTPVVFTLRIPEVPGASVYVNGGFNLWLLNDLNRMTYDADSESYRAVILLKQGVINYDYATVDKTSGQVDESYVEGNYAATENDYDILVYNRPPASRADKLVGYRTVEWNRRR</sequence>
<accession>A0A7C9BG01</accession>
<evidence type="ECO:0000313" key="4">
    <source>
        <dbReference type="Proteomes" id="UP000479293"/>
    </source>
</evidence>
<proteinExistence type="predicted"/>
<feature type="chain" id="PRO_5028945091" evidence="1">
    <location>
        <begin position="26"/>
        <end position="432"/>
    </location>
</feature>
<evidence type="ECO:0000313" key="3">
    <source>
        <dbReference type="EMBL" id="MPR33174.1"/>
    </source>
</evidence>
<keyword evidence="1" id="KW-0732">Signal</keyword>
<protein>
    <submittedName>
        <fullName evidence="3">DUF5103 domain-containing protein</fullName>
    </submittedName>
</protein>
<dbReference type="EMBL" id="WHLY01000002">
    <property type="protein sequence ID" value="MPR33174.1"/>
    <property type="molecule type" value="Genomic_DNA"/>
</dbReference>
<dbReference type="InterPro" id="IPR013783">
    <property type="entry name" value="Ig-like_fold"/>
</dbReference>
<dbReference type="Gene3D" id="2.60.40.10">
    <property type="entry name" value="Immunoglobulins"/>
    <property type="match status" value="1"/>
</dbReference>
<name>A0A7C9BG01_9BACT</name>
<dbReference type="Pfam" id="PF17116">
    <property type="entry name" value="T9SS_plug_1st"/>
    <property type="match status" value="1"/>
</dbReference>
<feature type="domain" description="Type 9 secretion system plug protein N-terminal" evidence="2">
    <location>
        <begin position="39"/>
        <end position="166"/>
    </location>
</feature>
<reference evidence="3 4" key="1">
    <citation type="submission" date="2019-10" db="EMBL/GenBank/DDBJ databases">
        <title>Draft Genome Sequence of Cytophagaceae sp. SJW1-29.</title>
        <authorList>
            <person name="Choi A."/>
        </authorList>
    </citation>
    <scope>NUCLEOTIDE SEQUENCE [LARGE SCALE GENOMIC DNA]</scope>
    <source>
        <strain evidence="3 4">SJW1-29</strain>
    </source>
</reference>
<comment type="caution">
    <text evidence="3">The sequence shown here is derived from an EMBL/GenBank/DDBJ whole genome shotgun (WGS) entry which is preliminary data.</text>
</comment>
<dbReference type="InterPro" id="IPR031345">
    <property type="entry name" value="T9SS_Plug_N"/>
</dbReference>
<dbReference type="Proteomes" id="UP000479293">
    <property type="component" value="Unassembled WGS sequence"/>
</dbReference>
<feature type="signal peptide" evidence="1">
    <location>
        <begin position="1"/>
        <end position="25"/>
    </location>
</feature>
<evidence type="ECO:0000256" key="1">
    <source>
        <dbReference type="SAM" id="SignalP"/>
    </source>
</evidence>
<organism evidence="3 4">
    <name type="scientific">Salmonirosea aquatica</name>
    <dbReference type="NCBI Taxonomy" id="2654236"/>
    <lineage>
        <taxon>Bacteria</taxon>
        <taxon>Pseudomonadati</taxon>
        <taxon>Bacteroidota</taxon>
        <taxon>Cytophagia</taxon>
        <taxon>Cytophagales</taxon>
        <taxon>Spirosomataceae</taxon>
        <taxon>Salmonirosea</taxon>
    </lineage>
</organism>
<dbReference type="RefSeq" id="WP_152758217.1">
    <property type="nucleotide sequence ID" value="NZ_WHLY01000002.1"/>
</dbReference>
<dbReference type="AlphaFoldDB" id="A0A7C9BG01"/>
<gene>
    <name evidence="3" type="ORF">GBK04_07335</name>
</gene>
<keyword evidence="4" id="KW-1185">Reference proteome</keyword>